<evidence type="ECO:0000313" key="1">
    <source>
        <dbReference type="EMBL" id="KAL1557913.1"/>
    </source>
</evidence>
<organism evidence="1 2">
    <name type="scientific">Salvia divinorum</name>
    <name type="common">Maria pastora</name>
    <name type="synonym">Diviner's sage</name>
    <dbReference type="NCBI Taxonomy" id="28513"/>
    <lineage>
        <taxon>Eukaryota</taxon>
        <taxon>Viridiplantae</taxon>
        <taxon>Streptophyta</taxon>
        <taxon>Embryophyta</taxon>
        <taxon>Tracheophyta</taxon>
        <taxon>Spermatophyta</taxon>
        <taxon>Magnoliopsida</taxon>
        <taxon>eudicotyledons</taxon>
        <taxon>Gunneridae</taxon>
        <taxon>Pentapetalae</taxon>
        <taxon>asterids</taxon>
        <taxon>lamiids</taxon>
        <taxon>Lamiales</taxon>
        <taxon>Lamiaceae</taxon>
        <taxon>Nepetoideae</taxon>
        <taxon>Mentheae</taxon>
        <taxon>Salviinae</taxon>
        <taxon>Salvia</taxon>
        <taxon>Salvia subgen. Calosphace</taxon>
    </lineage>
</organism>
<dbReference type="PANTHER" id="PTHR35109">
    <property type="entry name" value="GLUTAMATE RACEMASE"/>
    <property type="match status" value="1"/>
</dbReference>
<proteinExistence type="predicted"/>
<evidence type="ECO:0000313" key="2">
    <source>
        <dbReference type="Proteomes" id="UP001567538"/>
    </source>
</evidence>
<dbReference type="EMBL" id="JBEAFC010000004">
    <property type="protein sequence ID" value="KAL1557913.1"/>
    <property type="molecule type" value="Genomic_DNA"/>
</dbReference>
<accession>A0ABD1HQY4</accession>
<dbReference type="Proteomes" id="UP001567538">
    <property type="component" value="Unassembled WGS sequence"/>
</dbReference>
<reference evidence="1 2" key="1">
    <citation type="submission" date="2024-06" db="EMBL/GenBank/DDBJ databases">
        <title>A chromosome level genome sequence of Diviner's sage (Salvia divinorum).</title>
        <authorList>
            <person name="Ford S.A."/>
            <person name="Ro D.-K."/>
            <person name="Ness R.W."/>
            <person name="Phillips M.A."/>
        </authorList>
    </citation>
    <scope>NUCLEOTIDE SEQUENCE [LARGE SCALE GENOMIC DNA]</scope>
    <source>
        <strain evidence="1">SAF-2024a</strain>
        <tissue evidence="1">Leaf</tissue>
    </source>
</reference>
<sequence>MGVKAGINNMMLFIKPFPLPGVRCMSSLAKGKSGAEEGLRTGWWLPDPRTGIYFPMGQERVMDDIPSGAASFDCTFWLRAIDGVDVDHHHHQQDLSSYNNISSKLN</sequence>
<comment type="caution">
    <text evidence="1">The sequence shown here is derived from an EMBL/GenBank/DDBJ whole genome shotgun (WGS) entry which is preliminary data.</text>
</comment>
<gene>
    <name evidence="1" type="ORF">AAHA92_08445</name>
</gene>
<keyword evidence="2" id="KW-1185">Reference proteome</keyword>
<protein>
    <submittedName>
        <fullName evidence="1">Uncharacterized protein</fullName>
    </submittedName>
</protein>
<name>A0ABD1HQY4_SALDI</name>
<dbReference type="AlphaFoldDB" id="A0ABD1HQY4"/>
<dbReference type="PANTHER" id="PTHR35109:SF1">
    <property type="entry name" value="GLUTAMATE RACEMASE"/>
    <property type="match status" value="1"/>
</dbReference>